<comment type="caution">
    <text evidence="2">The sequence shown here is derived from an EMBL/GenBank/DDBJ whole genome shotgun (WGS) entry which is preliminary data.</text>
</comment>
<protein>
    <recommendedName>
        <fullName evidence="4">DUF2992 family protein</fullName>
    </recommendedName>
</protein>
<evidence type="ECO:0008006" key="4">
    <source>
        <dbReference type="Google" id="ProtNLM"/>
    </source>
</evidence>
<dbReference type="PIRSF" id="PIRSF021328">
    <property type="entry name" value="UCP021328"/>
    <property type="match status" value="1"/>
</dbReference>
<accession>A0A2A5S1Y7</accession>
<dbReference type="Pfam" id="PF11208">
    <property type="entry name" value="DUF2992"/>
    <property type="match status" value="1"/>
</dbReference>
<dbReference type="Proteomes" id="UP000242246">
    <property type="component" value="Unassembled WGS sequence"/>
</dbReference>
<dbReference type="AlphaFoldDB" id="A0A2A5S1Y7"/>
<evidence type="ECO:0000313" key="3">
    <source>
        <dbReference type="Proteomes" id="UP000242246"/>
    </source>
</evidence>
<reference evidence="2 3" key="1">
    <citation type="submission" date="2014-12" db="EMBL/GenBank/DDBJ databases">
        <title>Draft genome sequences of 10 type strains of Lactococcus.</title>
        <authorList>
            <person name="Sun Z."/>
            <person name="Zhong Z."/>
            <person name="Liu W."/>
            <person name="Zhang W."/>
            <person name="Zhang H."/>
        </authorList>
    </citation>
    <scope>NUCLEOTIDE SEQUENCE [LARGE SCALE GENOMIC DNA]</scope>
    <source>
        <strain evidence="2 3">DSM 20686</strain>
    </source>
</reference>
<proteinExistence type="predicted"/>
<dbReference type="STRING" id="1348632.GCA_001591745_00479"/>
<organism evidence="2 3">
    <name type="scientific">Pseudolactococcus plantarum</name>
    <dbReference type="NCBI Taxonomy" id="1365"/>
    <lineage>
        <taxon>Bacteria</taxon>
        <taxon>Bacillati</taxon>
        <taxon>Bacillota</taxon>
        <taxon>Bacilli</taxon>
        <taxon>Lactobacillales</taxon>
        <taxon>Streptococcaceae</taxon>
        <taxon>Pseudolactococcus</taxon>
    </lineage>
</organism>
<keyword evidence="3" id="KW-1185">Reference proteome</keyword>
<dbReference type="EMBL" id="JXJX01000004">
    <property type="protein sequence ID" value="PCS07452.1"/>
    <property type="molecule type" value="Genomic_DNA"/>
</dbReference>
<name>A0A2A5S1Y7_9LACT</name>
<evidence type="ECO:0000313" key="2">
    <source>
        <dbReference type="EMBL" id="PCS07452.1"/>
    </source>
</evidence>
<feature type="region of interest" description="Disordered" evidence="1">
    <location>
        <begin position="78"/>
        <end position="98"/>
    </location>
</feature>
<evidence type="ECO:0000256" key="1">
    <source>
        <dbReference type="SAM" id="MobiDB-lite"/>
    </source>
</evidence>
<sequence length="116" mass="13747">MYDDKLEVAKVTFGSEPKDDEIYSFILTHFHHLTFSPPITAELANHKKLNPKRLQRLVKKQASETGIGKKAQQALKLQQEQQKMLRKHISKQQRDVQKQRKFELKQLKRHEKHKGH</sequence>
<gene>
    <name evidence="2" type="ORF">RU87_GL001088</name>
</gene>
<dbReference type="InterPro" id="IPR016787">
    <property type="entry name" value="UCP021328"/>
</dbReference>